<evidence type="ECO:0000256" key="6">
    <source>
        <dbReference type="ARBA" id="ARBA00022801"/>
    </source>
</evidence>
<keyword evidence="6 9" id="KW-0378">Hydrolase</keyword>
<evidence type="ECO:0000256" key="5">
    <source>
        <dbReference type="ARBA" id="ARBA00022759"/>
    </source>
</evidence>
<proteinExistence type="inferred from homology"/>
<sequence>MPDIHISLVKVVLVKVALMNSDLFAHEYKQPGVFQPNIPQNASTAERLLWQVNADDHQWRHQYIGQLPDFLAKYFSHRYADIFTQSGRRDANTYLRKTVGQHVLPRLQLVKKRYQFKHFVSGITPFPFIEQLSNIATCGRKQLLKLAHEISVFITENYEHYSSKHFFPAHIPAHSSSDSSSQKAAQQAQSEAMVNESTQFSRIAEVYQLMAKLTSQCGTHPPYWQQFNHGRKTLSVDLLCAGMLRMMSSRWWYFRLKRLRDIQSEHMAIAVGQVQNAASPYVSSLALREWLEQKRRNREFFQHFDLENEEGERISLADTVVHSNANPAIRRCELMVRMRGFEDIANKMGCVGEFYTITAPAKYHAVRHQGGFVRQWEGVTPRDTQRYLCSVWAKSRAAIARAGINLFGFRVVEPHHDGTPHWHILLFMLPEHMLQVRKILEHYSCQEEKEELLRMNNKKSRFDYKVIDPNQGSATGYIAKYISKNIDGYALEDEIDHETGGSLRDMAKSVTAWASRWRIRQFQQIGGAPVSVWRELRRLKEVCLPDNKMNDVLQAADKGDWAEYIQAQGGPWVARRDLVIRLAYKHIPFGSPYGEDINTIQGVASPRLNQKKYICTRIHQWTVVPKSDVSATPEQIVYKRSKKWPSWSSVNNCTDRQGRQDCDIDVKWF</sequence>
<dbReference type="Proteomes" id="UP000196435">
    <property type="component" value="Unassembled WGS sequence"/>
</dbReference>
<dbReference type="RefSeq" id="WP_244590220.1">
    <property type="nucleotide sequence ID" value="NZ_CAWNQC010000244.1"/>
</dbReference>
<comment type="similarity">
    <text evidence="2">Belongs to the phage GPA family.</text>
</comment>
<dbReference type="Pfam" id="PF05840">
    <property type="entry name" value="Phage_GPA"/>
    <property type="match status" value="1"/>
</dbReference>
<evidence type="ECO:0000259" key="7">
    <source>
        <dbReference type="Pfam" id="PF05840"/>
    </source>
</evidence>
<dbReference type="GO" id="GO:0016787">
    <property type="term" value="F:hydrolase activity"/>
    <property type="evidence" value="ECO:0007669"/>
    <property type="project" value="UniProtKB-KW"/>
</dbReference>
<reference evidence="10" key="2">
    <citation type="submission" date="2016-12" db="EMBL/GenBank/DDBJ databases">
        <authorList>
            <person name="Gaudriault S."/>
        </authorList>
    </citation>
    <scope>NUCLEOTIDE SEQUENCE [LARGE SCALE GENOMIC DNA]</scope>
    <source>
        <strain evidence="10">HGB1681 (deposited as PTA-6826 in the American Type Culture Collection)</strain>
    </source>
</reference>
<evidence type="ECO:0000313" key="11">
    <source>
        <dbReference type="Proteomes" id="UP000224871"/>
    </source>
</evidence>
<keyword evidence="3" id="KW-0235">DNA replication</keyword>
<organism evidence="9 10">
    <name type="scientific">Xenorhabdus innexi</name>
    <dbReference type="NCBI Taxonomy" id="290109"/>
    <lineage>
        <taxon>Bacteria</taxon>
        <taxon>Pseudomonadati</taxon>
        <taxon>Pseudomonadota</taxon>
        <taxon>Gammaproteobacteria</taxon>
        <taxon>Enterobacterales</taxon>
        <taxon>Morganellaceae</taxon>
        <taxon>Xenorhabdus</taxon>
    </lineage>
</organism>
<reference evidence="9" key="1">
    <citation type="submission" date="2016-12" db="EMBL/GenBank/DDBJ databases">
        <authorList>
            <person name="Song W.-J."/>
            <person name="Kurnit D.M."/>
        </authorList>
    </citation>
    <scope>NUCLEOTIDE SEQUENCE [LARGE SCALE GENOMIC DNA]</scope>
    <source>
        <strain evidence="9">HGB1681</strain>
    </source>
</reference>
<name>A0A1N6MV79_9GAMM</name>
<dbReference type="AlphaFoldDB" id="A0A1N6MV79"/>
<evidence type="ECO:0000256" key="1">
    <source>
        <dbReference type="ARBA" id="ARBA00003293"/>
    </source>
</evidence>
<evidence type="ECO:0000313" key="10">
    <source>
        <dbReference type="Proteomes" id="UP000196435"/>
    </source>
</evidence>
<evidence type="ECO:0000313" key="8">
    <source>
        <dbReference type="EMBL" id="PHM31083.1"/>
    </source>
</evidence>
<keyword evidence="5" id="KW-0255">Endonuclease</keyword>
<gene>
    <name evidence="9" type="primary">A</name>
    <name evidence="8" type="ORF">Xinn_03087</name>
    <name evidence="9" type="ORF">XIS1_1620008</name>
</gene>
<evidence type="ECO:0000256" key="2">
    <source>
        <dbReference type="ARBA" id="ARBA00009260"/>
    </source>
</evidence>
<accession>A0A1N6MV79</accession>
<reference evidence="8 11" key="3">
    <citation type="journal article" date="2017" name="Nat. Microbiol.">
        <title>Natural product diversity associated with the nematode symbionts Photorhabdus and Xenorhabdus.</title>
        <authorList>
            <person name="Tobias N.J."/>
            <person name="Wolff H."/>
            <person name="Djahanschiri B."/>
            <person name="Grundmann F."/>
            <person name="Kronenwerth M."/>
            <person name="Shi Y.M."/>
            <person name="Simonyi S."/>
            <person name="Grun P."/>
            <person name="Shapiro-Ilan D."/>
            <person name="Pidot S.J."/>
            <person name="Stinear T.P."/>
            <person name="Ebersberger I."/>
            <person name="Bode H.B."/>
        </authorList>
    </citation>
    <scope>NUCLEOTIDE SEQUENCE [LARGE SCALE GENOMIC DNA]</scope>
    <source>
        <strain evidence="8 11">DSM 16336</strain>
    </source>
</reference>
<feature type="domain" description="Replication gene A protein-like" evidence="7">
    <location>
        <begin position="187"/>
        <end position="489"/>
    </location>
</feature>
<dbReference type="Proteomes" id="UP000224871">
    <property type="component" value="Unassembled WGS sequence"/>
</dbReference>
<keyword evidence="4" id="KW-0540">Nuclease</keyword>
<dbReference type="EC" id="3.1.-.-" evidence="9"/>
<evidence type="ECO:0000313" key="9">
    <source>
        <dbReference type="EMBL" id="SIP72684.1"/>
    </source>
</evidence>
<dbReference type="EMBL" id="NIBU01000046">
    <property type="protein sequence ID" value="PHM31083.1"/>
    <property type="molecule type" value="Genomic_DNA"/>
</dbReference>
<comment type="function">
    <text evidence="1">Possible endonuclease which induces a single-strand cut and initiates DNA replication.</text>
</comment>
<keyword evidence="11" id="KW-1185">Reference proteome</keyword>
<dbReference type="GO" id="GO:0006260">
    <property type="term" value="P:DNA replication"/>
    <property type="evidence" value="ECO:0007669"/>
    <property type="project" value="UniProtKB-KW"/>
</dbReference>
<dbReference type="GO" id="GO:0004519">
    <property type="term" value="F:endonuclease activity"/>
    <property type="evidence" value="ECO:0007669"/>
    <property type="project" value="UniProtKB-KW"/>
</dbReference>
<dbReference type="EMBL" id="FTLG01000071">
    <property type="protein sequence ID" value="SIP72684.1"/>
    <property type="molecule type" value="Genomic_DNA"/>
</dbReference>
<evidence type="ECO:0000256" key="3">
    <source>
        <dbReference type="ARBA" id="ARBA00022705"/>
    </source>
</evidence>
<dbReference type="InterPro" id="IPR008766">
    <property type="entry name" value="Replication_gene_A-like"/>
</dbReference>
<protein>
    <submittedName>
        <fullName evidence="9">Replication gene A protein</fullName>
        <ecNumber evidence="9">3.1.-.-</ecNumber>
    </submittedName>
    <submittedName>
        <fullName evidence="8">Replication protein A</fullName>
    </submittedName>
</protein>
<evidence type="ECO:0000256" key="4">
    <source>
        <dbReference type="ARBA" id="ARBA00022722"/>
    </source>
</evidence>